<gene>
    <name evidence="12" type="ORF">KFK09_012338</name>
</gene>
<keyword evidence="8" id="KW-0067">ATP-binding</keyword>
<dbReference type="Proteomes" id="UP000829196">
    <property type="component" value="Unassembled WGS sequence"/>
</dbReference>
<comment type="cofactor">
    <cofactor evidence="1">
        <name>a divalent metal cation</name>
        <dbReference type="ChEBI" id="CHEBI:60240"/>
    </cofactor>
</comment>
<dbReference type="PROSITE" id="PS00722">
    <property type="entry name" value="FTHFS_2"/>
    <property type="match status" value="1"/>
</dbReference>
<evidence type="ECO:0000256" key="5">
    <source>
        <dbReference type="ARBA" id="ARBA00022598"/>
    </source>
</evidence>
<evidence type="ECO:0000256" key="9">
    <source>
        <dbReference type="SAM" id="MobiDB-lite"/>
    </source>
</evidence>
<dbReference type="InterPro" id="IPR027417">
    <property type="entry name" value="P-loop_NTPase"/>
</dbReference>
<feature type="domain" description="DDE Tnp4" evidence="11">
    <location>
        <begin position="73"/>
        <end position="149"/>
    </location>
</feature>
<comment type="pathway">
    <text evidence="2">One-carbon metabolism; tetrahydrofolate interconversion.</text>
</comment>
<dbReference type="InterPro" id="IPR024752">
    <property type="entry name" value="Myb/SANT-like_dom"/>
</dbReference>
<dbReference type="Gene3D" id="3.40.50.300">
    <property type="entry name" value="P-loop containing nucleotide triphosphate hydrolases"/>
    <property type="match status" value="1"/>
</dbReference>
<evidence type="ECO:0000259" key="10">
    <source>
        <dbReference type="Pfam" id="PF12776"/>
    </source>
</evidence>
<dbReference type="InterPro" id="IPR027806">
    <property type="entry name" value="HARBI1_dom"/>
</dbReference>
<evidence type="ECO:0000256" key="6">
    <source>
        <dbReference type="ARBA" id="ARBA00022723"/>
    </source>
</evidence>
<dbReference type="Pfam" id="PF12776">
    <property type="entry name" value="Myb_DNA-bind_3"/>
    <property type="match status" value="1"/>
</dbReference>
<dbReference type="GO" id="GO:0005524">
    <property type="term" value="F:ATP binding"/>
    <property type="evidence" value="ECO:0007669"/>
    <property type="project" value="UniProtKB-KW"/>
</dbReference>
<organism evidence="12 13">
    <name type="scientific">Dendrobium nobile</name>
    <name type="common">Orchid</name>
    <dbReference type="NCBI Taxonomy" id="94219"/>
    <lineage>
        <taxon>Eukaryota</taxon>
        <taxon>Viridiplantae</taxon>
        <taxon>Streptophyta</taxon>
        <taxon>Embryophyta</taxon>
        <taxon>Tracheophyta</taxon>
        <taxon>Spermatophyta</taxon>
        <taxon>Magnoliopsida</taxon>
        <taxon>Liliopsida</taxon>
        <taxon>Asparagales</taxon>
        <taxon>Orchidaceae</taxon>
        <taxon>Epidendroideae</taxon>
        <taxon>Malaxideae</taxon>
        <taxon>Dendrobiinae</taxon>
        <taxon>Dendrobium</taxon>
    </lineage>
</organism>
<keyword evidence="5" id="KW-0436">Ligase</keyword>
<keyword evidence="4" id="KW-0554">One-carbon metabolism</keyword>
<keyword evidence="13" id="KW-1185">Reference proteome</keyword>
<evidence type="ECO:0000259" key="11">
    <source>
        <dbReference type="Pfam" id="PF13359"/>
    </source>
</evidence>
<accession>A0A8T3BF87</accession>
<evidence type="ECO:0000256" key="1">
    <source>
        <dbReference type="ARBA" id="ARBA00001968"/>
    </source>
</evidence>
<dbReference type="PANTHER" id="PTHR47127">
    <property type="entry name" value="10A19I.15"/>
    <property type="match status" value="1"/>
</dbReference>
<dbReference type="EMBL" id="JAGYWB010000009">
    <property type="protein sequence ID" value="KAI0511706.1"/>
    <property type="molecule type" value="Genomic_DNA"/>
</dbReference>
<evidence type="ECO:0000256" key="8">
    <source>
        <dbReference type="ARBA" id="ARBA00022840"/>
    </source>
</evidence>
<feature type="region of interest" description="Disordered" evidence="9">
    <location>
        <begin position="340"/>
        <end position="368"/>
    </location>
</feature>
<feature type="compositionally biased region" description="Polar residues" evidence="9">
    <location>
        <begin position="344"/>
        <end position="355"/>
    </location>
</feature>
<dbReference type="Pfam" id="PF01268">
    <property type="entry name" value="FTHFS"/>
    <property type="match status" value="1"/>
</dbReference>
<dbReference type="SUPFAM" id="SSF52540">
    <property type="entry name" value="P-loop containing nucleoside triphosphate hydrolases"/>
    <property type="match status" value="1"/>
</dbReference>
<dbReference type="InterPro" id="IPR000559">
    <property type="entry name" value="Formate_THF_ligase"/>
</dbReference>
<keyword evidence="7" id="KW-0547">Nucleotide-binding</keyword>
<dbReference type="FunFam" id="3.40.50.300:FF:001859">
    <property type="entry name" value="Formate--tetrahydrofolate ligase"/>
    <property type="match status" value="1"/>
</dbReference>
<evidence type="ECO:0000256" key="4">
    <source>
        <dbReference type="ARBA" id="ARBA00022563"/>
    </source>
</evidence>
<dbReference type="GO" id="GO:0046872">
    <property type="term" value="F:metal ion binding"/>
    <property type="evidence" value="ECO:0007669"/>
    <property type="project" value="UniProtKB-KW"/>
</dbReference>
<evidence type="ECO:0000313" key="12">
    <source>
        <dbReference type="EMBL" id="KAI0511706.1"/>
    </source>
</evidence>
<proteinExistence type="predicted"/>
<dbReference type="AlphaFoldDB" id="A0A8T3BF87"/>
<evidence type="ECO:0000256" key="3">
    <source>
        <dbReference type="ARBA" id="ARBA00012295"/>
    </source>
</evidence>
<name>A0A8T3BF87_DENNO</name>
<comment type="caution">
    <text evidence="12">The sequence shown here is derived from an EMBL/GenBank/DDBJ whole genome shotgun (WGS) entry which is preliminary data.</text>
</comment>
<evidence type="ECO:0000256" key="7">
    <source>
        <dbReference type="ARBA" id="ARBA00022741"/>
    </source>
</evidence>
<dbReference type="Pfam" id="PF13359">
    <property type="entry name" value="DDE_Tnp_4"/>
    <property type="match status" value="1"/>
</dbReference>
<keyword evidence="6" id="KW-0479">Metal-binding</keyword>
<dbReference type="OrthoDB" id="5126881at2759"/>
<dbReference type="SMR" id="A0A8T3BF87"/>
<dbReference type="EC" id="6.3.4.3" evidence="3"/>
<evidence type="ECO:0000313" key="13">
    <source>
        <dbReference type="Proteomes" id="UP000829196"/>
    </source>
</evidence>
<sequence>MLLHTLGHSIRNRVIRFNFHRSGETVSRYFNAALHAVGELRNEFIKPPSPETPYKIKSSNRFMPFFKDCIGAIDGTHIKARVPKENEAAFRGRKPYPTQNVLAAVDFDLKITYVLAGWEGSAHDAAVLKNALERSDGLRVPAGKYYLADVLLYYFMLGKNEFVTNRDERLKPEWITGLLQIMMEFVNANMRSAQGFKDSVYQGAAQKMKEKFGVEVTAEQCKNQIRHQRSVWNHIQELKKKSGVSWDETKKMIVMGQDEYASHIQAFPKDAAYLNIAIANYVELEIVCGIGHATGEWAKSGNSKTPLETQQLHLSDDESPKFMDVGAYGPMDIECSDMQEKENNTGTTKKPQPSSAIGGGVKKKSKKSTVDHDIREYICLMAESVNEVANAMKNSTTSPKQIRSMYNELMFELTNIPGFSAEEVDTIYDNLSKNPTLIPSFLSKPTDSKARWMRKEESCACQLAIVVAMFLNFFLSSLSSFVRETGFDISVASEIMQTLEGTPVLVHAGPFANIAHGNSSIVADKIAIKLVGKGGFVITEAGFGADIGTEKFMNIKSRYSGLTPQCAIVVATIRALKMHGGGPEVVAGRPLDHAYLNENVALVEAGCVNLVIHITNTKLYGVNVVVAINKFATDTDAEMNLVRNAALAAGDFDAVLCTHHAHGGKGAKLNHSEARNSSYYENDELKSQVNDDARAGMNTVNYDMPSASEPELIRDDAVNTTHELQYNFPSLSGYGTSTSAQHSATAFSHPQTNLQMQNFASLSNSTRMILHLVILFCSSSVK</sequence>
<feature type="domain" description="Myb/SANT-like" evidence="10">
    <location>
        <begin position="177"/>
        <end position="256"/>
    </location>
</feature>
<protein>
    <recommendedName>
        <fullName evidence="3">formate--tetrahydrofolate ligase</fullName>
        <ecNumber evidence="3">6.3.4.3</ecNumber>
    </recommendedName>
</protein>
<evidence type="ECO:0000256" key="2">
    <source>
        <dbReference type="ARBA" id="ARBA00004777"/>
    </source>
</evidence>
<dbReference type="InterPro" id="IPR020628">
    <property type="entry name" value="Formate_THF_ligase_CS"/>
</dbReference>
<dbReference type="GO" id="GO:0004329">
    <property type="term" value="F:formate-tetrahydrofolate ligase activity"/>
    <property type="evidence" value="ECO:0007669"/>
    <property type="project" value="UniProtKB-EC"/>
</dbReference>
<dbReference type="GO" id="GO:0006730">
    <property type="term" value="P:one-carbon metabolic process"/>
    <property type="evidence" value="ECO:0007669"/>
    <property type="project" value="UniProtKB-KW"/>
</dbReference>
<reference evidence="12" key="1">
    <citation type="journal article" date="2022" name="Front. Genet.">
        <title>Chromosome-Scale Assembly of the Dendrobium nobile Genome Provides Insights Into the Molecular Mechanism of the Biosynthesis of the Medicinal Active Ingredient of Dendrobium.</title>
        <authorList>
            <person name="Xu Q."/>
            <person name="Niu S.-C."/>
            <person name="Li K.-L."/>
            <person name="Zheng P.-J."/>
            <person name="Zhang X.-J."/>
            <person name="Jia Y."/>
            <person name="Liu Y."/>
            <person name="Niu Y.-X."/>
            <person name="Yu L.-H."/>
            <person name="Chen D.-F."/>
            <person name="Zhang G.-Q."/>
        </authorList>
    </citation>
    <scope>NUCLEOTIDE SEQUENCE</scope>
    <source>
        <tissue evidence="12">Leaf</tissue>
    </source>
</reference>